<name>A0A9C7CFX7_9VIRU</name>
<evidence type="ECO:0000313" key="1">
    <source>
        <dbReference type="EMBL" id="BDT63069.1"/>
    </source>
</evidence>
<protein>
    <submittedName>
        <fullName evidence="1">Wsv343-like protein</fullName>
    </submittedName>
</protein>
<accession>A0A9C7CFX7</accession>
<reference evidence="1" key="1">
    <citation type="submission" date="2022-10" db="EMBL/GenBank/DDBJ databases">
        <title>Genome sequences of endogenous nimaviruses in decapod crustaceans.</title>
        <authorList>
            <person name="Kawato S."/>
            <person name="Nozaki R."/>
            <person name="Kondo H."/>
            <person name="Hirono I."/>
        </authorList>
    </citation>
    <scope>NUCLEOTIDE SEQUENCE</scope>
    <source>
        <strain evidence="1">Ube2021</strain>
    </source>
</reference>
<proteinExistence type="predicted"/>
<dbReference type="EMBL" id="LC738880">
    <property type="protein sequence ID" value="BDT63069.1"/>
    <property type="molecule type" value="Genomic_DNA"/>
</dbReference>
<sequence>MTSKVKYPVFLRGGRYAENSAPHATKKNNSRQEAENIARPSPLEIPMFLAMIVNKPLSSLRATTNLGALSSNRAKKHSDLIKLITNQLGQNLNPDYLCPSCRGCLYR</sequence>
<organism evidence="1">
    <name type="scientific">Trachysalambria curvirostris nimavirus</name>
    <dbReference type="NCBI Taxonomy" id="2984282"/>
    <lineage>
        <taxon>Viruses</taxon>
        <taxon>Viruses incertae sedis</taxon>
        <taxon>Naldaviricetes</taxon>
        <taxon>Nimaviridae</taxon>
    </lineage>
</organism>